<feature type="transmembrane region" description="Helical" evidence="1">
    <location>
        <begin position="20"/>
        <end position="41"/>
    </location>
</feature>
<sequence>MVTLLNFLRDEQGASAAEFALVLTPLLIFIFGIIDAGRYVWTVNQSEKATQVGARMLAVTNPLAKELTSTSYVGKTVGGVVLTQGDRIPAAALGVIRCTSTACTCKTAPCPADPLTFEDTELFSKVLMPRMQSIRPEITASNVVVEYRGSGLGFAGDPNGTDIEPLVTVKLVADSSKQDNGMAFPLLTTMAFASLKLPQVSTTLPAEDLSGTTSF</sequence>
<keyword evidence="1" id="KW-0472">Membrane</keyword>
<keyword evidence="1" id="KW-0812">Transmembrane</keyword>
<proteinExistence type="predicted"/>
<comment type="caution">
    <text evidence="3">The sequence shown here is derived from an EMBL/GenBank/DDBJ whole genome shotgun (WGS) entry which is preliminary data.</text>
</comment>
<dbReference type="RefSeq" id="WP_264881322.1">
    <property type="nucleotide sequence ID" value="NZ_JAPDOB010000001.1"/>
</dbReference>
<evidence type="ECO:0000313" key="3">
    <source>
        <dbReference type="EMBL" id="MCW3797179.1"/>
    </source>
</evidence>
<protein>
    <submittedName>
        <fullName evidence="3">Pilus assembly protein</fullName>
    </submittedName>
</protein>
<dbReference type="Pfam" id="PF07811">
    <property type="entry name" value="TadE"/>
    <property type="match status" value="1"/>
</dbReference>
<accession>A0ABT3JE40</accession>
<keyword evidence="1" id="KW-1133">Transmembrane helix</keyword>
<dbReference type="Proteomes" id="UP001526246">
    <property type="component" value="Unassembled WGS sequence"/>
</dbReference>
<reference evidence="3 4" key="1">
    <citation type="submission" date="2022-10" db="EMBL/GenBank/DDBJ databases">
        <title>Sphingomonas sp.</title>
        <authorList>
            <person name="Jin C."/>
        </authorList>
    </citation>
    <scope>NUCLEOTIDE SEQUENCE [LARGE SCALE GENOMIC DNA]</scope>
    <source>
        <strain evidence="3 4">BN140010</strain>
    </source>
</reference>
<organism evidence="3 4">
    <name type="scientific">Sphingomonas arvum</name>
    <dbReference type="NCBI Taxonomy" id="2992113"/>
    <lineage>
        <taxon>Bacteria</taxon>
        <taxon>Pseudomonadati</taxon>
        <taxon>Pseudomonadota</taxon>
        <taxon>Alphaproteobacteria</taxon>
        <taxon>Sphingomonadales</taxon>
        <taxon>Sphingomonadaceae</taxon>
        <taxon>Sphingomonas</taxon>
    </lineage>
</organism>
<evidence type="ECO:0000256" key="1">
    <source>
        <dbReference type="SAM" id="Phobius"/>
    </source>
</evidence>
<feature type="domain" description="TadE-like" evidence="2">
    <location>
        <begin position="13"/>
        <end position="55"/>
    </location>
</feature>
<evidence type="ECO:0000259" key="2">
    <source>
        <dbReference type="Pfam" id="PF07811"/>
    </source>
</evidence>
<evidence type="ECO:0000313" key="4">
    <source>
        <dbReference type="Proteomes" id="UP001526246"/>
    </source>
</evidence>
<name>A0ABT3JE40_9SPHN</name>
<dbReference type="InterPro" id="IPR012495">
    <property type="entry name" value="TadE-like_dom"/>
</dbReference>
<keyword evidence="4" id="KW-1185">Reference proteome</keyword>
<dbReference type="EMBL" id="JAPDOB010000001">
    <property type="protein sequence ID" value="MCW3797179.1"/>
    <property type="molecule type" value="Genomic_DNA"/>
</dbReference>
<gene>
    <name evidence="3" type="ORF">OMW55_05070</name>
</gene>